<proteinExistence type="predicted"/>
<dbReference type="AlphaFoldDB" id="A0A917A9U1"/>
<reference evidence="1" key="1">
    <citation type="journal article" date="2014" name="Int. J. Syst. Evol. Microbiol.">
        <title>Complete genome sequence of Corynebacterium casei LMG S-19264T (=DSM 44701T), isolated from a smear-ripened cheese.</title>
        <authorList>
            <consortium name="US DOE Joint Genome Institute (JGI-PGF)"/>
            <person name="Walter F."/>
            <person name="Albersmeier A."/>
            <person name="Kalinowski J."/>
            <person name="Ruckert C."/>
        </authorList>
    </citation>
    <scope>NUCLEOTIDE SEQUENCE</scope>
    <source>
        <strain evidence="1">CGMCC 1.15533</strain>
    </source>
</reference>
<reference evidence="1" key="2">
    <citation type="submission" date="2020-09" db="EMBL/GenBank/DDBJ databases">
        <authorList>
            <person name="Sun Q."/>
            <person name="Zhou Y."/>
        </authorList>
    </citation>
    <scope>NUCLEOTIDE SEQUENCE</scope>
    <source>
        <strain evidence="1">CGMCC 1.15533</strain>
    </source>
</reference>
<dbReference type="EMBL" id="BMJN01000023">
    <property type="protein sequence ID" value="GGE33682.1"/>
    <property type="molecule type" value="Genomic_DNA"/>
</dbReference>
<accession>A0A917A9U1</accession>
<keyword evidence="2" id="KW-1185">Reference proteome</keyword>
<evidence type="ECO:0000313" key="2">
    <source>
        <dbReference type="Proteomes" id="UP000660801"/>
    </source>
</evidence>
<evidence type="ECO:0000313" key="1">
    <source>
        <dbReference type="EMBL" id="GGE33682.1"/>
    </source>
</evidence>
<dbReference type="Proteomes" id="UP000660801">
    <property type="component" value="Unassembled WGS sequence"/>
</dbReference>
<name>A0A917A9U1_9STRE</name>
<gene>
    <name evidence="1" type="ORF">GCM10011510_13860</name>
</gene>
<sequence length="90" mass="9734">MGWPSSSERRVRTRVGSVVEREVSLDKTAFVRFPATFGAIFSSVSELVLRGSAGVDIELATESSVSEEVSNSLLSTLDSKYEPVSMDSES</sequence>
<comment type="caution">
    <text evidence="1">The sequence shown here is derived from an EMBL/GenBank/DDBJ whole genome shotgun (WGS) entry which is preliminary data.</text>
</comment>
<organism evidence="1 2">
    <name type="scientific">Streptococcus himalayensis</name>
    <dbReference type="NCBI Taxonomy" id="1888195"/>
    <lineage>
        <taxon>Bacteria</taxon>
        <taxon>Bacillati</taxon>
        <taxon>Bacillota</taxon>
        <taxon>Bacilli</taxon>
        <taxon>Lactobacillales</taxon>
        <taxon>Streptococcaceae</taxon>
        <taxon>Streptococcus</taxon>
    </lineage>
</organism>
<protein>
    <submittedName>
        <fullName evidence="1">Uncharacterized protein</fullName>
    </submittedName>
</protein>